<evidence type="ECO:0000256" key="2">
    <source>
        <dbReference type="ARBA" id="ARBA00022603"/>
    </source>
</evidence>
<dbReference type="InterPro" id="IPR036388">
    <property type="entry name" value="WH-like_DNA-bd_sf"/>
</dbReference>
<evidence type="ECO:0000256" key="1">
    <source>
        <dbReference type="ARBA" id="ARBA00001286"/>
    </source>
</evidence>
<dbReference type="PANTHER" id="PTHR10815">
    <property type="entry name" value="METHYLATED-DNA--PROTEIN-CYSTEINE METHYLTRANSFERASE"/>
    <property type="match status" value="1"/>
</dbReference>
<evidence type="ECO:0000256" key="4">
    <source>
        <dbReference type="ARBA" id="ARBA00022763"/>
    </source>
</evidence>
<evidence type="ECO:0000313" key="9">
    <source>
        <dbReference type="Proteomes" id="UP001259347"/>
    </source>
</evidence>
<dbReference type="GO" id="GO:0003908">
    <property type="term" value="F:methylated-DNA-[protein]-cysteine S-methyltransferase activity"/>
    <property type="evidence" value="ECO:0007669"/>
    <property type="project" value="UniProtKB-EC"/>
</dbReference>
<comment type="catalytic activity">
    <reaction evidence="6">
        <text>a 6-O-methyl-2'-deoxyguanosine in DNA + L-cysteinyl-[protein] = S-methyl-L-cysteinyl-[protein] + a 2'-deoxyguanosine in DNA</text>
        <dbReference type="Rhea" id="RHEA:24000"/>
        <dbReference type="Rhea" id="RHEA-COMP:10131"/>
        <dbReference type="Rhea" id="RHEA-COMP:10132"/>
        <dbReference type="Rhea" id="RHEA-COMP:11367"/>
        <dbReference type="Rhea" id="RHEA-COMP:11368"/>
        <dbReference type="ChEBI" id="CHEBI:29950"/>
        <dbReference type="ChEBI" id="CHEBI:82612"/>
        <dbReference type="ChEBI" id="CHEBI:85445"/>
        <dbReference type="ChEBI" id="CHEBI:85448"/>
        <dbReference type="EC" id="2.1.1.63"/>
    </reaction>
</comment>
<evidence type="ECO:0000256" key="3">
    <source>
        <dbReference type="ARBA" id="ARBA00022679"/>
    </source>
</evidence>
<dbReference type="CDD" id="cd06445">
    <property type="entry name" value="ATase"/>
    <property type="match status" value="1"/>
</dbReference>
<dbReference type="SUPFAM" id="SSF46767">
    <property type="entry name" value="Methylated DNA-protein cysteine methyltransferase, C-terminal domain"/>
    <property type="match status" value="1"/>
</dbReference>
<feature type="domain" description="Methylated-DNA-[protein]-cysteine S-methyltransferase DNA binding" evidence="7">
    <location>
        <begin position="89"/>
        <end position="168"/>
    </location>
</feature>
<evidence type="ECO:0000313" key="8">
    <source>
        <dbReference type="EMBL" id="MDR6868065.1"/>
    </source>
</evidence>
<sequence length="169" mass="17656">MTALIHTVDTADGAFTFLLDDEDRVLASGWTADHGAILDRLAPANRPSDVRSASGAATRTAASEAVGAYYAGDLSAIDEIPVHQFGTEMQRSGWAALRRIVPGAPLSYAAFAEALGRPTAVRAVGSICARNAAALFVPCHRVLRSDGSFGGFAWGTAVKGRLLDREAVA</sequence>
<dbReference type="InterPro" id="IPR036217">
    <property type="entry name" value="MethylDNA_cys_MeTrfase_DNAb"/>
</dbReference>
<dbReference type="EMBL" id="JAVDUM010000012">
    <property type="protein sequence ID" value="MDR6868065.1"/>
    <property type="molecule type" value="Genomic_DNA"/>
</dbReference>
<dbReference type="EC" id="2.1.1.63" evidence="8"/>
<evidence type="ECO:0000256" key="5">
    <source>
        <dbReference type="ARBA" id="ARBA00023204"/>
    </source>
</evidence>
<evidence type="ECO:0000259" key="7">
    <source>
        <dbReference type="Pfam" id="PF01035"/>
    </source>
</evidence>
<dbReference type="GO" id="GO:0032259">
    <property type="term" value="P:methylation"/>
    <property type="evidence" value="ECO:0007669"/>
    <property type="project" value="UniProtKB-KW"/>
</dbReference>
<gene>
    <name evidence="8" type="ORF">J2Y69_002676</name>
</gene>
<comment type="catalytic activity">
    <reaction evidence="1">
        <text>a 4-O-methyl-thymidine in DNA + L-cysteinyl-[protein] = a thymidine in DNA + S-methyl-L-cysteinyl-[protein]</text>
        <dbReference type="Rhea" id="RHEA:53428"/>
        <dbReference type="Rhea" id="RHEA-COMP:10131"/>
        <dbReference type="Rhea" id="RHEA-COMP:10132"/>
        <dbReference type="Rhea" id="RHEA-COMP:13555"/>
        <dbReference type="Rhea" id="RHEA-COMP:13556"/>
        <dbReference type="ChEBI" id="CHEBI:29950"/>
        <dbReference type="ChEBI" id="CHEBI:82612"/>
        <dbReference type="ChEBI" id="CHEBI:137386"/>
        <dbReference type="ChEBI" id="CHEBI:137387"/>
        <dbReference type="EC" id="2.1.1.63"/>
    </reaction>
</comment>
<dbReference type="Pfam" id="PF01035">
    <property type="entry name" value="DNA_binding_1"/>
    <property type="match status" value="1"/>
</dbReference>
<accession>A0ABU1SEP7</accession>
<keyword evidence="9" id="KW-1185">Reference proteome</keyword>
<dbReference type="NCBIfam" id="TIGR00589">
    <property type="entry name" value="ogt"/>
    <property type="match status" value="1"/>
</dbReference>
<evidence type="ECO:0000256" key="6">
    <source>
        <dbReference type="ARBA" id="ARBA00049348"/>
    </source>
</evidence>
<dbReference type="Gene3D" id="1.10.10.10">
    <property type="entry name" value="Winged helix-like DNA-binding domain superfamily/Winged helix DNA-binding domain"/>
    <property type="match status" value="1"/>
</dbReference>
<name>A0ABU1SEP7_9MICO</name>
<reference evidence="8 9" key="1">
    <citation type="submission" date="2023-07" db="EMBL/GenBank/DDBJ databases">
        <title>Sorghum-associated microbial communities from plants grown in Nebraska, USA.</title>
        <authorList>
            <person name="Schachtman D."/>
        </authorList>
    </citation>
    <scope>NUCLEOTIDE SEQUENCE [LARGE SCALE GENOMIC DNA]</scope>
    <source>
        <strain evidence="8 9">2980</strain>
    </source>
</reference>
<dbReference type="PANTHER" id="PTHR10815:SF13">
    <property type="entry name" value="METHYLATED-DNA--PROTEIN-CYSTEINE METHYLTRANSFERASE"/>
    <property type="match status" value="1"/>
</dbReference>
<keyword evidence="5" id="KW-0234">DNA repair</keyword>
<proteinExistence type="predicted"/>
<dbReference type="InterPro" id="IPR001497">
    <property type="entry name" value="MethylDNA_cys_MeTrfase_AS"/>
</dbReference>
<keyword evidence="4" id="KW-0227">DNA damage</keyword>
<dbReference type="PROSITE" id="PS00374">
    <property type="entry name" value="MGMT"/>
    <property type="match status" value="1"/>
</dbReference>
<organism evidence="8 9">
    <name type="scientific">Microbacterium resistens</name>
    <dbReference type="NCBI Taxonomy" id="156977"/>
    <lineage>
        <taxon>Bacteria</taxon>
        <taxon>Bacillati</taxon>
        <taxon>Actinomycetota</taxon>
        <taxon>Actinomycetes</taxon>
        <taxon>Micrococcales</taxon>
        <taxon>Microbacteriaceae</taxon>
        <taxon>Microbacterium</taxon>
    </lineage>
</organism>
<protein>
    <submittedName>
        <fullName evidence="8">Methylated-DNA-[protein]-cysteine S-methyltransferase</fullName>
        <ecNumber evidence="8">2.1.1.63</ecNumber>
    </submittedName>
</protein>
<dbReference type="RefSeq" id="WP_310021513.1">
    <property type="nucleotide sequence ID" value="NZ_JAVDUM010000012.1"/>
</dbReference>
<dbReference type="InterPro" id="IPR014048">
    <property type="entry name" value="MethylDNA_cys_MeTrfase_DNA-bd"/>
</dbReference>
<comment type="caution">
    <text evidence="8">The sequence shown here is derived from an EMBL/GenBank/DDBJ whole genome shotgun (WGS) entry which is preliminary data.</text>
</comment>
<dbReference type="Proteomes" id="UP001259347">
    <property type="component" value="Unassembled WGS sequence"/>
</dbReference>
<keyword evidence="3 8" id="KW-0808">Transferase</keyword>
<keyword evidence="2 8" id="KW-0489">Methyltransferase</keyword>